<comment type="caution">
    <text evidence="2">The sequence shown here is derived from an EMBL/GenBank/DDBJ whole genome shotgun (WGS) entry which is preliminary data.</text>
</comment>
<name>A0A9P7Z1C1_9HELO</name>
<dbReference type="AlphaFoldDB" id="A0A9P7Z1C1"/>
<feature type="signal peptide" evidence="1">
    <location>
        <begin position="1"/>
        <end position="22"/>
    </location>
</feature>
<proteinExistence type="predicted"/>
<dbReference type="Proteomes" id="UP000887226">
    <property type="component" value="Unassembled WGS sequence"/>
</dbReference>
<accession>A0A9P7Z1C1</accession>
<gene>
    <name evidence="2" type="ORF">BJ878DRAFT_136781</name>
</gene>
<evidence type="ECO:0000256" key="1">
    <source>
        <dbReference type="SAM" id="SignalP"/>
    </source>
</evidence>
<reference evidence="2" key="1">
    <citation type="journal article" date="2021" name="IMA Fungus">
        <title>Genomic characterization of three marine fungi, including Emericellopsis atlantica sp. nov. with signatures of a generalist lifestyle and marine biomass degradation.</title>
        <authorList>
            <person name="Hagestad O.C."/>
            <person name="Hou L."/>
            <person name="Andersen J.H."/>
            <person name="Hansen E.H."/>
            <person name="Altermark B."/>
            <person name="Li C."/>
            <person name="Kuhnert E."/>
            <person name="Cox R.J."/>
            <person name="Crous P.W."/>
            <person name="Spatafora J.W."/>
            <person name="Lail K."/>
            <person name="Amirebrahimi M."/>
            <person name="Lipzen A."/>
            <person name="Pangilinan J."/>
            <person name="Andreopoulos W."/>
            <person name="Hayes R.D."/>
            <person name="Ng V."/>
            <person name="Grigoriev I.V."/>
            <person name="Jackson S.A."/>
            <person name="Sutton T.D.S."/>
            <person name="Dobson A.D.W."/>
            <person name="Rama T."/>
        </authorList>
    </citation>
    <scope>NUCLEOTIDE SEQUENCE</scope>
    <source>
        <strain evidence="2">TRa3180A</strain>
    </source>
</reference>
<evidence type="ECO:0000313" key="2">
    <source>
        <dbReference type="EMBL" id="KAG9243065.1"/>
    </source>
</evidence>
<feature type="chain" id="PRO_5040138144" evidence="1">
    <location>
        <begin position="23"/>
        <end position="145"/>
    </location>
</feature>
<dbReference type="EMBL" id="MU254009">
    <property type="protein sequence ID" value="KAG9243065.1"/>
    <property type="molecule type" value="Genomic_DNA"/>
</dbReference>
<keyword evidence="3" id="KW-1185">Reference proteome</keyword>
<sequence length="145" mass="16300">MLIWELLLFLVLRLIFLHRAPTIWLQPTIDRATGVRYLDLIMVSNCQTLQTIMSSDSAIMILAPDGYEMPSANAATSRPNAEHRPSYVHKQNGQIIAIHTQLFRYVTCQPAPSCFYNPGSSDVPNDDAEPLGEMSEAYYAFNFGC</sequence>
<keyword evidence="1" id="KW-0732">Signal</keyword>
<organism evidence="2 3">
    <name type="scientific">Calycina marina</name>
    <dbReference type="NCBI Taxonomy" id="1763456"/>
    <lineage>
        <taxon>Eukaryota</taxon>
        <taxon>Fungi</taxon>
        <taxon>Dikarya</taxon>
        <taxon>Ascomycota</taxon>
        <taxon>Pezizomycotina</taxon>
        <taxon>Leotiomycetes</taxon>
        <taxon>Helotiales</taxon>
        <taxon>Pezizellaceae</taxon>
        <taxon>Calycina</taxon>
    </lineage>
</organism>
<protein>
    <submittedName>
        <fullName evidence="2">Uncharacterized protein</fullName>
    </submittedName>
</protein>
<evidence type="ECO:0000313" key="3">
    <source>
        <dbReference type="Proteomes" id="UP000887226"/>
    </source>
</evidence>